<feature type="transmembrane region" description="Helical" evidence="6">
    <location>
        <begin position="348"/>
        <end position="373"/>
    </location>
</feature>
<proteinExistence type="predicted"/>
<sequence>MRLDGAASVSVLSRQIGSRENPTTRDDSSRYWRESCDGWCEVAESETPGHGPALKRVIGPGLLLLFIVGDILGAGIYAVTGQMTAQVGGIAWLPFVLAFGVATLTAFSYLELVTKFPQAAGAALYTHKAFGLHIVTFLVAFAVICSGVTSASTSSSVVAGNLLAGLDETFGRENGLGWFDVPDGGTAELLVAVGFIVVLALINLRGVGESVKFNVVLTLVEILALAIVIGIGFAAAARGSGDGDIRNLVIFEDPNDKGWFLAITVATTIAFFAMVGFEDSVNMVEETKNPERIFPRTMLSGLGIACLTYVLVVVAVVAVLPVDYDSGDEGILLHVVRVGAPSLPIDEIFPYLTVFAVANTALINMLMASRLLYGLGRQGVLPPILGAVLPRRRSPWVAIVFSTALAVGLIVVVDRFAQSSMVAALSGTTGLLLLVVFAVVNIACLVLKRKPGRGFFVAPTWIPVVGAAVCLFLVGPWARTSEQMIQYRIAAGMIGIGVVLWVITYALRRRAHESTGFTDVESLGDDR</sequence>
<dbReference type="GO" id="GO:0005886">
    <property type="term" value="C:plasma membrane"/>
    <property type="evidence" value="ECO:0007669"/>
    <property type="project" value="UniProtKB-SubCell"/>
</dbReference>
<protein>
    <submittedName>
        <fullName evidence="7">APC family permease</fullName>
    </submittedName>
</protein>
<evidence type="ECO:0000313" key="7">
    <source>
        <dbReference type="EMBL" id="TXG90411.1"/>
    </source>
</evidence>
<dbReference type="PANTHER" id="PTHR42770:SF11">
    <property type="entry name" value="INNER MEMBRANE TRANSPORT PROTEIN YBAT"/>
    <property type="match status" value="1"/>
</dbReference>
<evidence type="ECO:0000256" key="4">
    <source>
        <dbReference type="ARBA" id="ARBA00022989"/>
    </source>
</evidence>
<reference evidence="7 8" key="1">
    <citation type="submission" date="2018-07" db="EMBL/GenBank/DDBJ databases">
        <title>Genome sequence of Rhodococcus rhodnii ATCC 35071 from Rhodnius prolixus.</title>
        <authorList>
            <person name="Patel V."/>
            <person name="Vogel K.J."/>
        </authorList>
    </citation>
    <scope>NUCLEOTIDE SEQUENCE [LARGE SCALE GENOMIC DNA]</scope>
    <source>
        <strain evidence="7 8">ATCC 35071</strain>
    </source>
</reference>
<keyword evidence="2" id="KW-1003">Cell membrane</keyword>
<keyword evidence="4 6" id="KW-1133">Transmembrane helix</keyword>
<dbReference type="PANTHER" id="PTHR42770">
    <property type="entry name" value="AMINO ACID TRANSPORTER-RELATED"/>
    <property type="match status" value="1"/>
</dbReference>
<evidence type="ECO:0000256" key="1">
    <source>
        <dbReference type="ARBA" id="ARBA00004651"/>
    </source>
</evidence>
<dbReference type="InterPro" id="IPR002293">
    <property type="entry name" value="AA/rel_permease1"/>
</dbReference>
<comment type="caution">
    <text evidence="7">The sequence shown here is derived from an EMBL/GenBank/DDBJ whole genome shotgun (WGS) entry which is preliminary data.</text>
</comment>
<organism evidence="7 8">
    <name type="scientific">Rhodococcus rhodnii</name>
    <dbReference type="NCBI Taxonomy" id="38312"/>
    <lineage>
        <taxon>Bacteria</taxon>
        <taxon>Bacillati</taxon>
        <taxon>Actinomycetota</taxon>
        <taxon>Actinomycetes</taxon>
        <taxon>Mycobacteriales</taxon>
        <taxon>Nocardiaceae</taxon>
        <taxon>Rhodococcus</taxon>
    </lineage>
</organism>
<dbReference type="AlphaFoldDB" id="A0A6P2CFB5"/>
<dbReference type="PIRSF" id="PIRSF006060">
    <property type="entry name" value="AA_transporter"/>
    <property type="match status" value="1"/>
</dbReference>
<feature type="transmembrane region" description="Helical" evidence="6">
    <location>
        <begin position="186"/>
        <end position="204"/>
    </location>
</feature>
<dbReference type="EMBL" id="QRCM01000001">
    <property type="protein sequence ID" value="TXG90411.1"/>
    <property type="molecule type" value="Genomic_DNA"/>
</dbReference>
<comment type="subcellular location">
    <subcellularLocation>
        <location evidence="1">Cell membrane</location>
        <topology evidence="1">Multi-pass membrane protein</topology>
    </subcellularLocation>
</comment>
<gene>
    <name evidence="7" type="ORF">DW322_09480</name>
</gene>
<evidence type="ECO:0000256" key="6">
    <source>
        <dbReference type="SAM" id="Phobius"/>
    </source>
</evidence>
<feature type="transmembrane region" description="Helical" evidence="6">
    <location>
        <begin position="57"/>
        <end position="78"/>
    </location>
</feature>
<feature type="transmembrane region" description="Helical" evidence="6">
    <location>
        <begin position="216"/>
        <end position="238"/>
    </location>
</feature>
<evidence type="ECO:0000256" key="2">
    <source>
        <dbReference type="ARBA" id="ARBA00022475"/>
    </source>
</evidence>
<accession>A0A6P2CFB5</accession>
<dbReference type="InterPro" id="IPR050367">
    <property type="entry name" value="APC_superfamily"/>
</dbReference>
<feature type="transmembrane region" description="Helical" evidence="6">
    <location>
        <begin position="90"/>
        <end position="110"/>
    </location>
</feature>
<feature type="transmembrane region" description="Helical" evidence="6">
    <location>
        <begin position="298"/>
        <end position="320"/>
    </location>
</feature>
<feature type="transmembrane region" description="Helical" evidence="6">
    <location>
        <begin position="394"/>
        <end position="413"/>
    </location>
</feature>
<dbReference type="Proteomes" id="UP000471120">
    <property type="component" value="Unassembled WGS sequence"/>
</dbReference>
<evidence type="ECO:0000256" key="5">
    <source>
        <dbReference type="ARBA" id="ARBA00023136"/>
    </source>
</evidence>
<evidence type="ECO:0000256" key="3">
    <source>
        <dbReference type="ARBA" id="ARBA00022692"/>
    </source>
</evidence>
<dbReference type="GO" id="GO:0022857">
    <property type="term" value="F:transmembrane transporter activity"/>
    <property type="evidence" value="ECO:0007669"/>
    <property type="project" value="InterPro"/>
</dbReference>
<evidence type="ECO:0000313" key="8">
    <source>
        <dbReference type="Proteomes" id="UP000471120"/>
    </source>
</evidence>
<keyword evidence="5 6" id="KW-0472">Membrane</keyword>
<feature type="transmembrane region" description="Helical" evidence="6">
    <location>
        <begin position="130"/>
        <end position="151"/>
    </location>
</feature>
<feature type="transmembrane region" description="Helical" evidence="6">
    <location>
        <begin position="454"/>
        <end position="475"/>
    </location>
</feature>
<name>A0A6P2CFB5_9NOCA</name>
<keyword evidence="3 6" id="KW-0812">Transmembrane</keyword>
<dbReference type="Gene3D" id="1.20.1740.10">
    <property type="entry name" value="Amino acid/polyamine transporter I"/>
    <property type="match status" value="1"/>
</dbReference>
<dbReference type="Pfam" id="PF13520">
    <property type="entry name" value="AA_permease_2"/>
    <property type="match status" value="1"/>
</dbReference>
<feature type="transmembrane region" description="Helical" evidence="6">
    <location>
        <begin position="258"/>
        <end position="277"/>
    </location>
</feature>
<feature type="transmembrane region" description="Helical" evidence="6">
    <location>
        <begin position="487"/>
        <end position="507"/>
    </location>
</feature>
<feature type="transmembrane region" description="Helical" evidence="6">
    <location>
        <begin position="425"/>
        <end position="447"/>
    </location>
</feature>